<feature type="chain" id="PRO_5041220738" evidence="1">
    <location>
        <begin position="20"/>
        <end position="242"/>
    </location>
</feature>
<evidence type="ECO:0000313" key="5">
    <source>
        <dbReference type="Proteomes" id="UP001215549"/>
    </source>
</evidence>
<dbReference type="RefSeq" id="WP_076527967.1">
    <property type="nucleotide sequence ID" value="NZ_CP067140.1"/>
</dbReference>
<reference evidence="3 5" key="2">
    <citation type="submission" date="2021-01" db="EMBL/GenBank/DDBJ databases">
        <title>Biogeographic distribution of Paracoccus.</title>
        <authorList>
            <person name="Hollensteiner J."/>
            <person name="Leineberger J."/>
            <person name="Brinkhoff T."/>
            <person name="Daniel R."/>
        </authorList>
    </citation>
    <scope>NUCLEOTIDE SEQUENCE [LARGE SCALE GENOMIC DNA]</scope>
    <source>
        <strain evidence="3 5">DSM 18447</strain>
    </source>
</reference>
<evidence type="ECO:0000313" key="4">
    <source>
        <dbReference type="Proteomes" id="UP000186216"/>
    </source>
</evidence>
<dbReference type="Proteomes" id="UP000186216">
    <property type="component" value="Unassembled WGS sequence"/>
</dbReference>
<evidence type="ECO:0000256" key="1">
    <source>
        <dbReference type="SAM" id="SignalP"/>
    </source>
</evidence>
<evidence type="ECO:0000313" key="3">
    <source>
        <dbReference type="EMBL" id="WCR03030.1"/>
    </source>
</evidence>
<reference evidence="2 4" key="1">
    <citation type="submission" date="2017-01" db="EMBL/GenBank/DDBJ databases">
        <authorList>
            <person name="Varghese N."/>
            <person name="Submissions S."/>
        </authorList>
    </citation>
    <scope>NUCLEOTIDE SEQUENCE [LARGE SCALE GENOMIC DNA]</scope>
    <source>
        <strain evidence="2 4">DSM 18447</strain>
    </source>
</reference>
<keyword evidence="5" id="KW-1185">Reference proteome</keyword>
<accession>A0AA45W7G5</accession>
<name>A0AA45W7G5_9RHOB</name>
<proteinExistence type="predicted"/>
<dbReference type="EMBL" id="FTOU01000018">
    <property type="protein sequence ID" value="SIT09916.1"/>
    <property type="molecule type" value="Genomic_DNA"/>
</dbReference>
<protein>
    <submittedName>
        <fullName evidence="3">Alpha/beta hydrolase</fullName>
    </submittedName>
</protein>
<dbReference type="PANTHER" id="PTHR37946:SF1">
    <property type="entry name" value="SLL1969 PROTEIN"/>
    <property type="match status" value="1"/>
</dbReference>
<dbReference type="EMBL" id="CP067140">
    <property type="protein sequence ID" value="WCR03030.1"/>
    <property type="molecule type" value="Genomic_DNA"/>
</dbReference>
<keyword evidence="1" id="KW-0732">Signal</keyword>
<evidence type="ECO:0000313" key="2">
    <source>
        <dbReference type="EMBL" id="SIT09916.1"/>
    </source>
</evidence>
<dbReference type="PANTHER" id="PTHR37946">
    <property type="entry name" value="SLL1969 PROTEIN"/>
    <property type="match status" value="1"/>
</dbReference>
<dbReference type="Gene3D" id="3.40.50.1820">
    <property type="entry name" value="alpha/beta hydrolase"/>
    <property type="match status" value="1"/>
</dbReference>
<sequence>MFRHLVGLLFLLLPTSALAGECVVLLHGLARTDVSLAVMEHVLEREGYHVVSNDYPSTDLPIEPLLAYVGNAVAECDGERFHFVTHSMGGILVRGWLRDRHPKELGRTVMLAPPNHGSEVTDDYGDLAIYEYLNGPAGMQLGTDADSMPNRLPKADFELGIIAGDRTVNPILSTSFNGPNDGKVSVKSTRLDGMTDHLVVHATHTFIMNNPVVIAQTLTFLREGRFDHDMTLTEAITAIFPQ</sequence>
<organism evidence="2 4">
    <name type="scientific">Paracoccus saliphilus</name>
    <dbReference type="NCBI Taxonomy" id="405559"/>
    <lineage>
        <taxon>Bacteria</taxon>
        <taxon>Pseudomonadati</taxon>
        <taxon>Pseudomonadota</taxon>
        <taxon>Alphaproteobacteria</taxon>
        <taxon>Rhodobacterales</taxon>
        <taxon>Paracoccaceae</taxon>
        <taxon>Paracoccus</taxon>
    </lineage>
</organism>
<feature type="signal peptide" evidence="1">
    <location>
        <begin position="1"/>
        <end position="19"/>
    </location>
</feature>
<keyword evidence="3" id="KW-0378">Hydrolase</keyword>
<dbReference type="SUPFAM" id="SSF53474">
    <property type="entry name" value="alpha/beta-Hydrolases"/>
    <property type="match status" value="1"/>
</dbReference>
<gene>
    <name evidence="3" type="ORF">JHX88_19935</name>
    <name evidence="2" type="ORF">SAMN05421772_1184</name>
</gene>
<dbReference type="GO" id="GO:0016787">
    <property type="term" value="F:hydrolase activity"/>
    <property type="evidence" value="ECO:0007669"/>
    <property type="project" value="UniProtKB-KW"/>
</dbReference>
<dbReference type="AlphaFoldDB" id="A0AA45W7G5"/>
<dbReference type="InterPro" id="IPR029058">
    <property type="entry name" value="AB_hydrolase_fold"/>
</dbReference>
<dbReference type="Proteomes" id="UP001215549">
    <property type="component" value="Chromosome"/>
</dbReference>